<protein>
    <submittedName>
        <fullName evidence="1">Uncharacterized protein</fullName>
    </submittedName>
</protein>
<keyword evidence="2" id="KW-1185">Reference proteome</keyword>
<name>A0ABV4BTF1_9MYCO</name>
<reference evidence="1 2" key="1">
    <citation type="submission" date="2024-08" db="EMBL/GenBank/DDBJ databases">
        <title>Mycobacterium servetensis sp. nov., a novel rapid-growing mycobacterial species recovered from a human patient in Zaragoza, Spain.</title>
        <authorList>
            <person name="Tristancho-Baro A.I."/>
            <person name="Buenestado-Serrano S."/>
            <person name="Garcia De Viedma D."/>
            <person name="Milagro-Beamonte A."/>
            <person name="Burillo N."/>
            <person name="Sanz S."/>
            <person name="Lopez-Calleja A.I."/>
            <person name="Penas-Utrilla D."/>
            <person name="Guardingo M."/>
            <person name="Garcia M.J."/>
            <person name="Vinuelas-Bayon J."/>
        </authorList>
    </citation>
    <scope>NUCLEOTIDE SEQUENCE [LARGE SCALE GENOMIC DNA]</scope>
    <source>
        <strain evidence="2">HUMS_12744610</strain>
    </source>
</reference>
<accession>A0ABV4BTF1</accession>
<dbReference type="EMBL" id="JBGEDP010000001">
    <property type="protein sequence ID" value="MEY8013584.1"/>
    <property type="molecule type" value="Genomic_DNA"/>
</dbReference>
<dbReference type="RefSeq" id="WP_369736254.1">
    <property type="nucleotide sequence ID" value="NZ_JBGEDP010000001.1"/>
</dbReference>
<sequence length="60" mass="6226">MTPSPDDQVRIRFVRDFQTSDGSVSCTKGSEFRVDTATADALLLAGVVVTVSATGSMSSG</sequence>
<evidence type="ECO:0000313" key="2">
    <source>
        <dbReference type="Proteomes" id="UP001564760"/>
    </source>
</evidence>
<dbReference type="Proteomes" id="UP001564760">
    <property type="component" value="Unassembled WGS sequence"/>
</dbReference>
<evidence type="ECO:0000313" key="1">
    <source>
        <dbReference type="EMBL" id="MEY8013584.1"/>
    </source>
</evidence>
<proteinExistence type="predicted"/>
<organism evidence="1 2">
    <name type="scientific">Mycobacterium servetii</name>
    <dbReference type="NCBI Taxonomy" id="3237418"/>
    <lineage>
        <taxon>Bacteria</taxon>
        <taxon>Bacillati</taxon>
        <taxon>Actinomycetota</taxon>
        <taxon>Actinomycetes</taxon>
        <taxon>Mycobacteriales</taxon>
        <taxon>Mycobacteriaceae</taxon>
        <taxon>Mycobacterium</taxon>
    </lineage>
</organism>
<gene>
    <name evidence="1" type="ORF">AB8998_00140</name>
</gene>
<comment type="caution">
    <text evidence="1">The sequence shown here is derived from an EMBL/GenBank/DDBJ whole genome shotgun (WGS) entry which is preliminary data.</text>
</comment>